<keyword evidence="1" id="KW-0472">Membrane</keyword>
<dbReference type="EMBL" id="X82010">
    <property type="protein sequence ID" value="CAA57536.1"/>
    <property type="molecule type" value="Genomic_DNA"/>
</dbReference>
<name>Q53157_CERSP</name>
<evidence type="ECO:0000313" key="2">
    <source>
        <dbReference type="EMBL" id="CAA57536.1"/>
    </source>
</evidence>
<organism evidence="2">
    <name type="scientific">Cereibacter sphaeroides</name>
    <name type="common">Rhodobacter sphaeroides</name>
    <dbReference type="NCBI Taxonomy" id="1063"/>
    <lineage>
        <taxon>Bacteria</taxon>
        <taxon>Pseudomonadati</taxon>
        <taxon>Pseudomonadota</taxon>
        <taxon>Alphaproteobacteria</taxon>
        <taxon>Rhodobacterales</taxon>
        <taxon>Paracoccaceae</taxon>
        <taxon>Cereibacter</taxon>
    </lineage>
</organism>
<dbReference type="AlphaFoldDB" id="Q53157"/>
<evidence type="ECO:0000256" key="1">
    <source>
        <dbReference type="SAM" id="Phobius"/>
    </source>
</evidence>
<keyword evidence="1" id="KW-0812">Transmembrane</keyword>
<dbReference type="PIR" id="S49466">
    <property type="entry name" value="S49466"/>
</dbReference>
<reference evidence="2" key="1">
    <citation type="journal article" date="1996" name="Microbiology">
        <title>Cloning of the Rhodobacter sphaeroides hisL gene: unifunctionality of the encoded protein and lack of linkage to other his genes.</title>
        <authorList>
            <person name="Oriol E."/>
            <person name="Mendez-Alvarez S."/>
            <person name="Barbe J."/>
            <person name="Gibert I."/>
        </authorList>
    </citation>
    <scope>NUCLEOTIDE SEQUENCE</scope>
    <source>
        <strain evidence="2">2.4.1.</strain>
    </source>
</reference>
<accession>Q53157</accession>
<keyword evidence="1" id="KW-1133">Transmembrane helix</keyword>
<feature type="transmembrane region" description="Helical" evidence="1">
    <location>
        <begin position="12"/>
        <end position="32"/>
    </location>
</feature>
<protein>
    <submittedName>
        <fullName evidence="2">R.sphaeroides HISI protein</fullName>
    </submittedName>
</protein>
<proteinExistence type="predicted"/>
<sequence length="236" mass="24995">MKEVLSRCSETLIEDALGVAAVFSLLIAALYLPHLVCLGSRLLPVPQGSPGPDATAAAPCPGRRPFHAGWPVEAASGGSSAFIGEGEGLGRRFQREQDGGVPVAVVARGQEHLVALEGGGRHRPGFGQHGLQCVACALDLGARAAEQRTSHDRGRGLTQRAGLHILREFGHPPVPQVQIHGHGRAADRRALPRAALWVGKPPGVRDVRRQFEDAPRIEADQVAVAHGFPLCARPPR</sequence>